<evidence type="ECO:0000313" key="3">
    <source>
        <dbReference type="RefSeq" id="XP_022775845.1"/>
    </source>
</evidence>
<dbReference type="GeneID" id="111317673"/>
<dbReference type="RefSeq" id="XP_022775845.1">
    <property type="nucleotide sequence ID" value="XM_022920110.1"/>
</dbReference>
<dbReference type="Gene3D" id="1.20.140.40">
    <property type="entry name" value="Invertase/pectin methylesterase inhibitor family protein"/>
    <property type="match status" value="1"/>
</dbReference>
<reference evidence="3" key="1">
    <citation type="submission" date="2025-08" db="UniProtKB">
        <authorList>
            <consortium name="RefSeq"/>
        </authorList>
    </citation>
    <scope>IDENTIFICATION</scope>
    <source>
        <tissue evidence="3">Fruit stalk</tissue>
    </source>
</reference>
<proteinExistence type="predicted"/>
<feature type="chain" id="PRO_5027715668" evidence="1">
    <location>
        <begin position="28"/>
        <end position="154"/>
    </location>
</feature>
<feature type="signal peptide" evidence="1">
    <location>
        <begin position="1"/>
        <end position="27"/>
    </location>
</feature>
<dbReference type="OrthoDB" id="995514at2759"/>
<evidence type="ECO:0000313" key="2">
    <source>
        <dbReference type="Proteomes" id="UP000515121"/>
    </source>
</evidence>
<name>A0A6P6BFK0_DURZI</name>
<dbReference type="Proteomes" id="UP000515121">
    <property type="component" value="Unplaced"/>
</dbReference>
<dbReference type="KEGG" id="dzi:111317673"/>
<keyword evidence="2" id="KW-1185">Reference proteome</keyword>
<dbReference type="AlphaFoldDB" id="A0A6P6BFK0"/>
<protein>
    <submittedName>
        <fullName evidence="3">Uncharacterized protein LOC111317673</fullName>
    </submittedName>
</protein>
<evidence type="ECO:0000256" key="1">
    <source>
        <dbReference type="SAM" id="SignalP"/>
    </source>
</evidence>
<organism evidence="2 3">
    <name type="scientific">Durio zibethinus</name>
    <name type="common">Durian</name>
    <dbReference type="NCBI Taxonomy" id="66656"/>
    <lineage>
        <taxon>Eukaryota</taxon>
        <taxon>Viridiplantae</taxon>
        <taxon>Streptophyta</taxon>
        <taxon>Embryophyta</taxon>
        <taxon>Tracheophyta</taxon>
        <taxon>Spermatophyta</taxon>
        <taxon>Magnoliopsida</taxon>
        <taxon>eudicotyledons</taxon>
        <taxon>Gunneridae</taxon>
        <taxon>Pentapetalae</taxon>
        <taxon>rosids</taxon>
        <taxon>malvids</taxon>
        <taxon>Malvales</taxon>
        <taxon>Malvaceae</taxon>
        <taxon>Helicteroideae</taxon>
        <taxon>Durio</taxon>
    </lineage>
</organism>
<accession>A0A6P6BFK0</accession>
<sequence>MANKQQISFSLAFLTGAMILLASQATARRELLAAEVDGASNPTLEMVLNELISGTQLAKAKVPVLGNSQMVKDCDKAYATSLENLNKAMGLVKGTGEDTGDLTATIMAALHAYDYCDYVFAQSTRPSPFIPNNADLKSLGSKCLRLTLKQATNN</sequence>
<gene>
    <name evidence="3" type="primary">LOC111317673</name>
</gene>
<keyword evidence="1" id="KW-0732">Signal</keyword>
<dbReference type="SUPFAM" id="SSF101148">
    <property type="entry name" value="Plant invertase/pectin methylesterase inhibitor"/>
    <property type="match status" value="1"/>
</dbReference>
<dbReference type="InterPro" id="IPR035513">
    <property type="entry name" value="Invertase/methylesterase_inhib"/>
</dbReference>